<reference evidence="13" key="2">
    <citation type="journal article" date="2021" name="PeerJ">
        <title>Extensive microbial diversity within the chicken gut microbiome revealed by metagenomics and culture.</title>
        <authorList>
            <person name="Gilroy R."/>
            <person name="Ravi A."/>
            <person name="Getino M."/>
            <person name="Pursley I."/>
            <person name="Horton D.L."/>
            <person name="Alikhan N.F."/>
            <person name="Baker D."/>
            <person name="Gharbi K."/>
            <person name="Hall N."/>
            <person name="Watson M."/>
            <person name="Adriaenssens E.M."/>
            <person name="Foster-Nyarko E."/>
            <person name="Jarju S."/>
            <person name="Secka A."/>
            <person name="Antonio M."/>
            <person name="Oren A."/>
            <person name="Chaudhuri R.R."/>
            <person name="La Ragione R."/>
            <person name="Hildebrand F."/>
            <person name="Pallen M.J."/>
        </authorList>
    </citation>
    <scope>NUCLEOTIDE SEQUENCE</scope>
    <source>
        <strain evidence="13">11167</strain>
    </source>
</reference>
<evidence type="ECO:0000256" key="5">
    <source>
        <dbReference type="ARBA" id="ARBA00022962"/>
    </source>
</evidence>
<name>A0A9D9E967_9SPIR</name>
<gene>
    <name evidence="10 13" type="primary">hisH</name>
    <name evidence="13" type="ORF">IAC42_07015</name>
</gene>
<comment type="caution">
    <text evidence="13">The sequence shown here is derived from an EMBL/GenBank/DDBJ whole genome shotgun (WGS) entry which is preliminary data.</text>
</comment>
<evidence type="ECO:0000256" key="4">
    <source>
        <dbReference type="ARBA" id="ARBA00022801"/>
    </source>
</evidence>
<dbReference type="GO" id="GO:0005737">
    <property type="term" value="C:cytoplasm"/>
    <property type="evidence" value="ECO:0007669"/>
    <property type="project" value="UniProtKB-SubCell"/>
</dbReference>
<dbReference type="EC" id="4.3.2.10" evidence="10"/>
<reference evidence="13" key="1">
    <citation type="submission" date="2020-10" db="EMBL/GenBank/DDBJ databases">
        <authorList>
            <person name="Gilroy R."/>
        </authorList>
    </citation>
    <scope>NUCLEOTIDE SEQUENCE</scope>
    <source>
        <strain evidence="13">11167</strain>
    </source>
</reference>
<dbReference type="Proteomes" id="UP000823633">
    <property type="component" value="Unassembled WGS sequence"/>
</dbReference>
<dbReference type="EC" id="3.5.1.2" evidence="10"/>
<keyword evidence="10" id="KW-0963">Cytoplasm</keyword>
<feature type="active site" evidence="10 11">
    <location>
        <position position="182"/>
    </location>
</feature>
<feature type="active site" evidence="10 11">
    <location>
        <position position="180"/>
    </location>
</feature>
<dbReference type="PROSITE" id="PS51273">
    <property type="entry name" value="GATASE_TYPE_1"/>
    <property type="match status" value="1"/>
</dbReference>
<dbReference type="HAMAP" id="MF_00278">
    <property type="entry name" value="HisH"/>
    <property type="match status" value="1"/>
</dbReference>
<comment type="catalytic activity">
    <reaction evidence="9 10">
        <text>L-glutamine + H2O = L-glutamate + NH4(+)</text>
        <dbReference type="Rhea" id="RHEA:15889"/>
        <dbReference type="ChEBI" id="CHEBI:15377"/>
        <dbReference type="ChEBI" id="CHEBI:28938"/>
        <dbReference type="ChEBI" id="CHEBI:29985"/>
        <dbReference type="ChEBI" id="CHEBI:58359"/>
        <dbReference type="EC" id="3.5.1.2"/>
    </reaction>
</comment>
<evidence type="ECO:0000256" key="11">
    <source>
        <dbReference type="PIRSR" id="PIRSR000495-1"/>
    </source>
</evidence>
<dbReference type="InterPro" id="IPR029062">
    <property type="entry name" value="Class_I_gatase-like"/>
</dbReference>
<feature type="active site" description="Nucleophile" evidence="10 11">
    <location>
        <position position="77"/>
    </location>
</feature>
<comment type="catalytic activity">
    <reaction evidence="8 10">
        <text>5-[(5-phospho-1-deoxy-D-ribulos-1-ylimino)methylamino]-1-(5-phospho-beta-D-ribosyl)imidazole-4-carboxamide + L-glutamine = D-erythro-1-(imidazol-4-yl)glycerol 3-phosphate + 5-amino-1-(5-phospho-beta-D-ribosyl)imidazole-4-carboxamide + L-glutamate + H(+)</text>
        <dbReference type="Rhea" id="RHEA:24793"/>
        <dbReference type="ChEBI" id="CHEBI:15378"/>
        <dbReference type="ChEBI" id="CHEBI:29985"/>
        <dbReference type="ChEBI" id="CHEBI:58278"/>
        <dbReference type="ChEBI" id="CHEBI:58359"/>
        <dbReference type="ChEBI" id="CHEBI:58475"/>
        <dbReference type="ChEBI" id="CHEBI:58525"/>
        <dbReference type="EC" id="4.3.2.10"/>
    </reaction>
</comment>
<keyword evidence="5 10" id="KW-0315">Glutamine amidotransferase</keyword>
<dbReference type="InterPro" id="IPR010139">
    <property type="entry name" value="Imidazole-glycPsynth_HisH"/>
</dbReference>
<dbReference type="CDD" id="cd01748">
    <property type="entry name" value="GATase1_IGP_Synthase"/>
    <property type="match status" value="1"/>
</dbReference>
<comment type="function">
    <text evidence="10">IGPS catalyzes the conversion of PRFAR and glutamine to IGP, AICAR and glutamate. The HisH subunit catalyzes the hydrolysis of glutamine to glutamate and ammonia as part of the synthesis of IGP and AICAR. The resulting ammonia molecule is channeled to the active site of HisF.</text>
</comment>
<dbReference type="SUPFAM" id="SSF52317">
    <property type="entry name" value="Class I glutamine amidotransferase-like"/>
    <property type="match status" value="1"/>
</dbReference>
<dbReference type="PANTHER" id="PTHR42701:SF1">
    <property type="entry name" value="IMIDAZOLE GLYCEROL PHOSPHATE SYNTHASE SUBUNIT HISH"/>
    <property type="match status" value="1"/>
</dbReference>
<comment type="pathway">
    <text evidence="1 10">Amino-acid biosynthesis; L-histidine biosynthesis; L-histidine from 5-phospho-alpha-D-ribose 1-diphosphate: step 5/9.</text>
</comment>
<protein>
    <recommendedName>
        <fullName evidence="10">Imidazole glycerol phosphate synthase subunit HisH</fullName>
        <ecNumber evidence="10">4.3.2.10</ecNumber>
    </recommendedName>
    <alternativeName>
        <fullName evidence="10">IGP synthase glutaminase subunit</fullName>
        <ecNumber evidence="10">3.5.1.2</ecNumber>
    </alternativeName>
    <alternativeName>
        <fullName evidence="10">IGP synthase subunit HisH</fullName>
    </alternativeName>
    <alternativeName>
        <fullName evidence="10">ImGP synthase subunit HisH</fullName>
        <shortName evidence="10">IGPS subunit HisH</shortName>
    </alternativeName>
</protein>
<dbReference type="GO" id="GO:0000107">
    <property type="term" value="F:imidazoleglycerol-phosphate synthase activity"/>
    <property type="evidence" value="ECO:0007669"/>
    <property type="project" value="UniProtKB-UniRule"/>
</dbReference>
<dbReference type="GO" id="GO:0004359">
    <property type="term" value="F:glutaminase activity"/>
    <property type="evidence" value="ECO:0007669"/>
    <property type="project" value="UniProtKB-EC"/>
</dbReference>
<keyword evidence="3 10" id="KW-0028">Amino-acid biosynthesis</keyword>
<dbReference type="NCBIfam" id="TIGR01855">
    <property type="entry name" value="IMP_synth_hisH"/>
    <property type="match status" value="1"/>
</dbReference>
<evidence type="ECO:0000256" key="10">
    <source>
        <dbReference type="HAMAP-Rule" id="MF_00278"/>
    </source>
</evidence>
<comment type="subunit">
    <text evidence="2 10">Heterodimer of HisH and HisF.</text>
</comment>
<accession>A0A9D9E967</accession>
<evidence type="ECO:0000256" key="6">
    <source>
        <dbReference type="ARBA" id="ARBA00023102"/>
    </source>
</evidence>
<dbReference type="AlphaFoldDB" id="A0A9D9E967"/>
<evidence type="ECO:0000256" key="3">
    <source>
        <dbReference type="ARBA" id="ARBA00022605"/>
    </source>
</evidence>
<dbReference type="InterPro" id="IPR017926">
    <property type="entry name" value="GATASE"/>
</dbReference>
<evidence type="ECO:0000313" key="14">
    <source>
        <dbReference type="Proteomes" id="UP000823633"/>
    </source>
</evidence>
<dbReference type="PANTHER" id="PTHR42701">
    <property type="entry name" value="IMIDAZOLE GLYCEROL PHOSPHATE SYNTHASE SUBUNIT HISH"/>
    <property type="match status" value="1"/>
</dbReference>
<comment type="subcellular location">
    <subcellularLocation>
        <location evidence="10">Cytoplasm</location>
    </subcellularLocation>
</comment>
<evidence type="ECO:0000256" key="2">
    <source>
        <dbReference type="ARBA" id="ARBA00011152"/>
    </source>
</evidence>
<dbReference type="GO" id="GO:0000105">
    <property type="term" value="P:L-histidine biosynthetic process"/>
    <property type="evidence" value="ECO:0007669"/>
    <property type="project" value="UniProtKB-UniRule"/>
</dbReference>
<dbReference type="Gene3D" id="3.40.50.880">
    <property type="match status" value="1"/>
</dbReference>
<keyword evidence="7 10" id="KW-0456">Lyase</keyword>
<evidence type="ECO:0000256" key="1">
    <source>
        <dbReference type="ARBA" id="ARBA00005091"/>
    </source>
</evidence>
<evidence type="ECO:0000256" key="9">
    <source>
        <dbReference type="ARBA" id="ARBA00049534"/>
    </source>
</evidence>
<dbReference type="Pfam" id="PF00117">
    <property type="entry name" value="GATase"/>
    <property type="match status" value="1"/>
</dbReference>
<evidence type="ECO:0000259" key="12">
    <source>
        <dbReference type="Pfam" id="PF00117"/>
    </source>
</evidence>
<keyword evidence="6 10" id="KW-0368">Histidine biosynthesis</keyword>
<dbReference type="GO" id="GO:0016829">
    <property type="term" value="F:lyase activity"/>
    <property type="evidence" value="ECO:0007669"/>
    <property type="project" value="UniProtKB-KW"/>
</dbReference>
<proteinExistence type="inferred from homology"/>
<sequence length="200" mass="22272">MMTAMIDYNAGNVFSVSAAFRRLGEEVVLTSDRETILSADRVVFPGVGYASAAMDEIAKRNLAEVISLVEKPFLGICLGMQLLCRSSQEGDVDMLGVVDAPVLRFDSQQCRKIPQIGWNRVYAQPDSQLFDGIGQGSWFFFDHSYYVPLLDEGTEARTEYYGFWYSSAITRGNFHGVQFHPEKSGKAGERLLANFLSLEA</sequence>
<dbReference type="EMBL" id="JADIMU010000045">
    <property type="protein sequence ID" value="MBO8443494.1"/>
    <property type="molecule type" value="Genomic_DNA"/>
</dbReference>
<dbReference type="PIRSF" id="PIRSF000495">
    <property type="entry name" value="Amidotransf_hisH"/>
    <property type="match status" value="1"/>
</dbReference>
<feature type="domain" description="Glutamine amidotransferase" evidence="12">
    <location>
        <begin position="5"/>
        <end position="196"/>
    </location>
</feature>
<evidence type="ECO:0000313" key="13">
    <source>
        <dbReference type="EMBL" id="MBO8443494.1"/>
    </source>
</evidence>
<keyword evidence="4 10" id="KW-0378">Hydrolase</keyword>
<evidence type="ECO:0000256" key="8">
    <source>
        <dbReference type="ARBA" id="ARBA00047838"/>
    </source>
</evidence>
<evidence type="ECO:0000256" key="7">
    <source>
        <dbReference type="ARBA" id="ARBA00023239"/>
    </source>
</evidence>
<organism evidence="13 14">
    <name type="scientific">Candidatus Aphodenecus pullistercoris</name>
    <dbReference type="NCBI Taxonomy" id="2840669"/>
    <lineage>
        <taxon>Bacteria</taxon>
        <taxon>Pseudomonadati</taxon>
        <taxon>Spirochaetota</taxon>
        <taxon>Spirochaetia</taxon>
        <taxon>Spirochaetales</taxon>
        <taxon>Candidatus Aphodenecus</taxon>
    </lineage>
</organism>